<organism evidence="6 7">
    <name type="scientific">Kribbella steppae</name>
    <dbReference type="NCBI Taxonomy" id="2512223"/>
    <lineage>
        <taxon>Bacteria</taxon>
        <taxon>Bacillati</taxon>
        <taxon>Actinomycetota</taxon>
        <taxon>Actinomycetes</taxon>
        <taxon>Propionibacteriales</taxon>
        <taxon>Kribbellaceae</taxon>
        <taxon>Kribbella</taxon>
    </lineage>
</organism>
<feature type="binding site" evidence="5">
    <location>
        <position position="129"/>
    </location>
    <ligand>
        <name>substrate</name>
    </ligand>
</feature>
<dbReference type="Gene3D" id="3.40.710.10">
    <property type="entry name" value="DD-peptidase/beta-lactamase superfamily"/>
    <property type="match status" value="1"/>
</dbReference>
<dbReference type="RefSeq" id="WP_132210811.1">
    <property type="nucleotide sequence ID" value="NZ_SLWN01000007.1"/>
</dbReference>
<evidence type="ECO:0000256" key="3">
    <source>
        <dbReference type="ARBA" id="ARBA00022801"/>
    </source>
</evidence>
<evidence type="ECO:0000256" key="2">
    <source>
        <dbReference type="ARBA" id="ARBA00012918"/>
    </source>
</evidence>
<keyword evidence="3 5" id="KW-0378">Hydrolase</keyword>
<keyword evidence="7" id="KW-1185">Reference proteome</keyword>
<evidence type="ECO:0000313" key="6">
    <source>
        <dbReference type="EMBL" id="TCO26130.1"/>
    </source>
</evidence>
<comment type="catalytic activity">
    <reaction evidence="4 5">
        <text>L-glutamine + H2O = L-glutamate + NH4(+)</text>
        <dbReference type="Rhea" id="RHEA:15889"/>
        <dbReference type="ChEBI" id="CHEBI:15377"/>
        <dbReference type="ChEBI" id="CHEBI:28938"/>
        <dbReference type="ChEBI" id="CHEBI:29985"/>
        <dbReference type="ChEBI" id="CHEBI:58359"/>
        <dbReference type="EC" id="3.5.1.2"/>
    </reaction>
</comment>
<evidence type="ECO:0000313" key="7">
    <source>
        <dbReference type="Proteomes" id="UP000294508"/>
    </source>
</evidence>
<proteinExistence type="inferred from homology"/>
<dbReference type="InterPro" id="IPR012338">
    <property type="entry name" value="Beta-lactam/transpept-like"/>
</dbReference>
<dbReference type="OrthoDB" id="9788822at2"/>
<sequence>MPTVDRYVSTGGLPVDATVAELVQAAYERFRGSDDGAVTDVYPALAQVDPDAFGVCVAATDGRLFEAGDSRRSFTIMSVAKPFVFALTCQAVGVDAIRTLVGVNATGLPFNSVQAVEQSAAGRTNPMVNPGAIATTSLTPGKSLDDRWQFIVDGLSRFAGRELRLDPDVLASALATNHRNRALAALLRSVAGLAGDPDEATELYTRQSCLSVAATDLAVMGATLADGGVCPVTQERVIDPDVARVTLAVMTIAGLYETSGDWLLDVGVPGKSGIGGGIVTVSPGKGALGTFGPRLDQAGNSVKGQLAAQFLARRLGLDLLASQPAPPAVGATVPPA</sequence>
<dbReference type="PANTHER" id="PTHR12544:SF48">
    <property type="entry name" value="GLUTAMINASE 1"/>
    <property type="match status" value="1"/>
</dbReference>
<dbReference type="InterPro" id="IPR015868">
    <property type="entry name" value="Glutaminase"/>
</dbReference>
<dbReference type="EMBL" id="SLWN01000007">
    <property type="protein sequence ID" value="TCO26130.1"/>
    <property type="molecule type" value="Genomic_DNA"/>
</dbReference>
<keyword evidence="5" id="KW-0007">Acetylation</keyword>
<reference evidence="6 7" key="1">
    <citation type="journal article" date="2015" name="Stand. Genomic Sci.">
        <title>Genomic Encyclopedia of Bacterial and Archaeal Type Strains, Phase III: the genomes of soil and plant-associated and newly described type strains.</title>
        <authorList>
            <person name="Whitman W.B."/>
            <person name="Woyke T."/>
            <person name="Klenk H.P."/>
            <person name="Zhou Y."/>
            <person name="Lilburn T.G."/>
            <person name="Beck B.J."/>
            <person name="De Vos P."/>
            <person name="Vandamme P."/>
            <person name="Eisen J.A."/>
            <person name="Garrity G."/>
            <person name="Hugenholtz P."/>
            <person name="Kyrpides N.C."/>
        </authorList>
    </citation>
    <scope>NUCLEOTIDE SEQUENCE [LARGE SCALE GENOMIC DNA]</scope>
    <source>
        <strain evidence="6 7">VKM Ac-2572</strain>
    </source>
</reference>
<feature type="binding site" evidence="5">
    <location>
        <position position="78"/>
    </location>
    <ligand>
        <name>substrate</name>
    </ligand>
</feature>
<comment type="subunit">
    <text evidence="5">Homotetramer.</text>
</comment>
<comment type="caution">
    <text evidence="6">The sequence shown here is derived from an EMBL/GenBank/DDBJ whole genome shotgun (WGS) entry which is preliminary data.</text>
</comment>
<comment type="caution">
    <text evidence="5">Lacks conserved residue(s) required for the propagation of feature annotation.</text>
</comment>
<dbReference type="HAMAP" id="MF_00313">
    <property type="entry name" value="Glutaminase"/>
    <property type="match status" value="1"/>
</dbReference>
<feature type="binding site" evidence="5">
    <location>
        <position position="180"/>
    </location>
    <ligand>
        <name>substrate</name>
    </ligand>
</feature>
<dbReference type="Pfam" id="PF04960">
    <property type="entry name" value="Glutaminase"/>
    <property type="match status" value="1"/>
</dbReference>
<dbReference type="AlphaFoldDB" id="A0A4R2HCU6"/>
<feature type="binding site" evidence="5">
    <location>
        <position position="256"/>
    </location>
    <ligand>
        <name>substrate</name>
    </ligand>
</feature>
<gene>
    <name evidence="5" type="primary">glsA</name>
    <name evidence="6" type="ORF">EV652_10721</name>
</gene>
<accession>A0A4R2HCU6</accession>
<dbReference type="NCBIfam" id="TIGR03814">
    <property type="entry name" value="Gln_ase"/>
    <property type="match status" value="1"/>
</dbReference>
<evidence type="ECO:0000256" key="4">
    <source>
        <dbReference type="ARBA" id="ARBA00049534"/>
    </source>
</evidence>
<dbReference type="GO" id="GO:0006537">
    <property type="term" value="P:glutamate biosynthetic process"/>
    <property type="evidence" value="ECO:0007669"/>
    <property type="project" value="TreeGrafter"/>
</dbReference>
<dbReference type="GO" id="GO:0006543">
    <property type="term" value="P:L-glutamine catabolic process"/>
    <property type="evidence" value="ECO:0007669"/>
    <property type="project" value="TreeGrafter"/>
</dbReference>
<dbReference type="GO" id="GO:0004359">
    <property type="term" value="F:glutaminase activity"/>
    <property type="evidence" value="ECO:0007669"/>
    <property type="project" value="UniProtKB-UniRule"/>
</dbReference>
<evidence type="ECO:0000256" key="5">
    <source>
        <dbReference type="HAMAP-Rule" id="MF_00313"/>
    </source>
</evidence>
<feature type="binding site" evidence="5">
    <location>
        <position position="204"/>
    </location>
    <ligand>
        <name>substrate</name>
    </ligand>
</feature>
<dbReference type="Proteomes" id="UP000294508">
    <property type="component" value="Unassembled WGS sequence"/>
</dbReference>
<name>A0A4R2HCU6_9ACTN</name>
<dbReference type="NCBIfam" id="NF009020">
    <property type="entry name" value="PRK12356.1"/>
    <property type="match status" value="1"/>
</dbReference>
<evidence type="ECO:0000256" key="1">
    <source>
        <dbReference type="ARBA" id="ARBA00011076"/>
    </source>
</evidence>
<comment type="similarity">
    <text evidence="1 5">Belongs to the glutaminase family.</text>
</comment>
<protein>
    <recommendedName>
        <fullName evidence="2 5">Glutaminase</fullName>
        <ecNumber evidence="2 5">3.5.1.2</ecNumber>
    </recommendedName>
</protein>
<dbReference type="PANTHER" id="PTHR12544">
    <property type="entry name" value="GLUTAMINASE"/>
    <property type="match status" value="1"/>
</dbReference>
<dbReference type="EC" id="3.5.1.2" evidence="2 5"/>
<dbReference type="SUPFAM" id="SSF56601">
    <property type="entry name" value="beta-lactamase/transpeptidase-like"/>
    <property type="match status" value="1"/>
</dbReference>